<organism evidence="2 3">
    <name type="scientific">Streptomyces lavendulocolor</name>
    <dbReference type="NCBI Taxonomy" id="67316"/>
    <lineage>
        <taxon>Bacteria</taxon>
        <taxon>Bacillati</taxon>
        <taxon>Actinomycetota</taxon>
        <taxon>Actinomycetes</taxon>
        <taxon>Kitasatosporales</taxon>
        <taxon>Streptomycetaceae</taxon>
        <taxon>Streptomyces</taxon>
    </lineage>
</organism>
<reference evidence="2 3" key="1">
    <citation type="submission" date="2024-06" db="EMBL/GenBank/DDBJ databases">
        <title>The Natural Products Discovery Center: Release of the First 8490 Sequenced Strains for Exploring Actinobacteria Biosynthetic Diversity.</title>
        <authorList>
            <person name="Kalkreuter E."/>
            <person name="Kautsar S.A."/>
            <person name="Yang D."/>
            <person name="Bader C.D."/>
            <person name="Teijaro C.N."/>
            <person name="Fluegel L."/>
            <person name="Davis C.M."/>
            <person name="Simpson J.R."/>
            <person name="Lauterbach L."/>
            <person name="Steele A.D."/>
            <person name="Gui C."/>
            <person name="Meng S."/>
            <person name="Li G."/>
            <person name="Viehrig K."/>
            <person name="Ye F."/>
            <person name="Su P."/>
            <person name="Kiefer A.F."/>
            <person name="Nichols A."/>
            <person name="Cepeda A.J."/>
            <person name="Yan W."/>
            <person name="Fan B."/>
            <person name="Jiang Y."/>
            <person name="Adhikari A."/>
            <person name="Zheng C.-J."/>
            <person name="Schuster L."/>
            <person name="Cowan T.M."/>
            <person name="Smanski M.J."/>
            <person name="Chevrette M.G."/>
            <person name="De Carvalho L.P.S."/>
            <person name="Shen B."/>
        </authorList>
    </citation>
    <scope>NUCLEOTIDE SEQUENCE [LARGE SCALE GENOMIC DNA]</scope>
    <source>
        <strain evidence="2 3">NPDC006337</strain>
    </source>
</reference>
<feature type="region of interest" description="Disordered" evidence="1">
    <location>
        <begin position="176"/>
        <end position="320"/>
    </location>
</feature>
<dbReference type="Proteomes" id="UP001550378">
    <property type="component" value="Unassembled WGS sequence"/>
</dbReference>
<name>A0ABV2W9A1_9ACTN</name>
<keyword evidence="3" id="KW-1185">Reference proteome</keyword>
<protein>
    <submittedName>
        <fullName evidence="2">Uncharacterized protein</fullName>
    </submittedName>
</protein>
<feature type="region of interest" description="Disordered" evidence="1">
    <location>
        <begin position="1"/>
        <end position="39"/>
    </location>
</feature>
<proteinExistence type="predicted"/>
<evidence type="ECO:0000256" key="1">
    <source>
        <dbReference type="SAM" id="MobiDB-lite"/>
    </source>
</evidence>
<dbReference type="EMBL" id="JBEXZR010000015">
    <property type="protein sequence ID" value="MEU0709276.1"/>
    <property type="molecule type" value="Genomic_DNA"/>
</dbReference>
<accession>A0ABV2W9A1</accession>
<gene>
    <name evidence="2" type="ORF">ABZ508_18125</name>
</gene>
<evidence type="ECO:0000313" key="3">
    <source>
        <dbReference type="Proteomes" id="UP001550378"/>
    </source>
</evidence>
<feature type="compositionally biased region" description="Low complexity" evidence="1">
    <location>
        <begin position="1"/>
        <end position="14"/>
    </location>
</feature>
<comment type="caution">
    <text evidence="2">The sequence shown here is derived from an EMBL/GenBank/DDBJ whole genome shotgun (WGS) entry which is preliminary data.</text>
</comment>
<evidence type="ECO:0000313" key="2">
    <source>
        <dbReference type="EMBL" id="MEU0709276.1"/>
    </source>
</evidence>
<sequence>MVLPGSGPSGPSGSADDGFRPSHVVPAEGLPAWDAPDPGRPTVPLDPFLPVQLLERLGDWGRVLCSNGWSAWVDGRLLVSVPPDPPAAGRPMGTATDPRPLLARAEEAVTRYRAAAEELVAGHVDGEAFRRRTQGLRIGLVVDGESLWMYDARRERWLYCDGTRLTTYAASAGPSVAGTGPTGGGQPPPAAAPGGRGASATPGPRTGAVPAAPAGHEPTRVVEQPAVPDAEPTRVVEQPPEPTRVAEQPPDADLEPTRVVEQAPEPGPEPTRVVEQPPEPAPEPTRVVEQPPNPEPTRVVERPPAEDDLAEGPPDRTGDG</sequence>
<dbReference type="RefSeq" id="WP_359657351.1">
    <property type="nucleotide sequence ID" value="NZ_JBEXZP010000183.1"/>
</dbReference>